<evidence type="ECO:0000313" key="2">
    <source>
        <dbReference type="Proteomes" id="UP001612741"/>
    </source>
</evidence>
<sequence length="225" mass="22485">MPFNDLARNAALDGLDEGVAAGILYVGVNQLTTAPPGDGTPGTGATAASTEASGGSPAYARQAVAWATASGGQKSNSGALTIDVPAGTYGFLSLWNASTGNSGTQYRGYVPINGSTKGFFSVDTTLTNDALLSVAHGLADGDRVILFNVFAESLPTGLTEGAVYYVVSSATNSFKVSNSSGGAAVDITAVGGGEGYFQKVIPEVFASQGQITVATGQLVLDATGI</sequence>
<organism evidence="1 2">
    <name type="scientific">Nonomuraea typhae</name>
    <dbReference type="NCBI Taxonomy" id="2603600"/>
    <lineage>
        <taxon>Bacteria</taxon>
        <taxon>Bacillati</taxon>
        <taxon>Actinomycetota</taxon>
        <taxon>Actinomycetes</taxon>
        <taxon>Streptosporangiales</taxon>
        <taxon>Streptosporangiaceae</taxon>
        <taxon>Nonomuraea</taxon>
    </lineage>
</organism>
<name>A0ABW7YNG9_9ACTN</name>
<protein>
    <submittedName>
        <fullName evidence="1">Uncharacterized protein</fullName>
    </submittedName>
</protein>
<dbReference type="Proteomes" id="UP001612741">
    <property type="component" value="Unassembled WGS sequence"/>
</dbReference>
<keyword evidence="2" id="KW-1185">Reference proteome</keyword>
<reference evidence="1 2" key="1">
    <citation type="submission" date="2024-10" db="EMBL/GenBank/DDBJ databases">
        <title>The Natural Products Discovery Center: Release of the First 8490 Sequenced Strains for Exploring Actinobacteria Biosynthetic Diversity.</title>
        <authorList>
            <person name="Kalkreuter E."/>
            <person name="Kautsar S.A."/>
            <person name="Yang D."/>
            <person name="Bader C.D."/>
            <person name="Teijaro C.N."/>
            <person name="Fluegel L."/>
            <person name="Davis C.M."/>
            <person name="Simpson J.R."/>
            <person name="Lauterbach L."/>
            <person name="Steele A.D."/>
            <person name="Gui C."/>
            <person name="Meng S."/>
            <person name="Li G."/>
            <person name="Viehrig K."/>
            <person name="Ye F."/>
            <person name="Su P."/>
            <person name="Kiefer A.F."/>
            <person name="Nichols A."/>
            <person name="Cepeda A.J."/>
            <person name="Yan W."/>
            <person name="Fan B."/>
            <person name="Jiang Y."/>
            <person name="Adhikari A."/>
            <person name="Zheng C.-J."/>
            <person name="Schuster L."/>
            <person name="Cowan T.M."/>
            <person name="Smanski M.J."/>
            <person name="Chevrette M.G."/>
            <person name="De Carvalho L.P.S."/>
            <person name="Shen B."/>
        </authorList>
    </citation>
    <scope>NUCLEOTIDE SEQUENCE [LARGE SCALE GENOMIC DNA]</scope>
    <source>
        <strain evidence="1 2">NPDC050545</strain>
    </source>
</reference>
<accession>A0ABW7YNG9</accession>
<comment type="caution">
    <text evidence="1">The sequence shown here is derived from an EMBL/GenBank/DDBJ whole genome shotgun (WGS) entry which is preliminary data.</text>
</comment>
<gene>
    <name evidence="1" type="ORF">ACIBG2_05880</name>
</gene>
<dbReference type="EMBL" id="JBITGY010000002">
    <property type="protein sequence ID" value="MFI6496889.1"/>
    <property type="molecule type" value="Genomic_DNA"/>
</dbReference>
<proteinExistence type="predicted"/>
<dbReference type="RefSeq" id="WP_397079360.1">
    <property type="nucleotide sequence ID" value="NZ_JBITGY010000002.1"/>
</dbReference>
<evidence type="ECO:0000313" key="1">
    <source>
        <dbReference type="EMBL" id="MFI6496889.1"/>
    </source>
</evidence>